<feature type="chain" id="PRO_5002430393" description="Aspartyl protease" evidence="1">
    <location>
        <begin position="22"/>
        <end position="320"/>
    </location>
</feature>
<evidence type="ECO:0000313" key="2">
    <source>
        <dbReference type="EMBL" id="GAO44722.1"/>
    </source>
</evidence>
<sequence length="320" mass="35015">MFRLSTLIIASCFHFSGIVVAQSPSPGQLILPAKTCTLSFQWLADTTTSPAEPHAAMLIPVRLKHCPRTFYLQFDLGAPASLLYRNKIDAIRKKYPSAIPQQAADGILQYISLKAGKTMVNVREISVKQFDSTAINWNRKSAIEIIGTFGADLIDGRVVAIDYPNCTITLSDSLSPRQKENLTLVNFMYTNRRVLLPAIVNGKATILYFDTGSSMFSLLTSKETSQQLAIPGALPVRQEVNSWGKLLTAYTLSTNAGIDLANTSLPLQATTWIEGVSDAQVAQMLRMGIGGMTGNKLFLDHVLVLDTKNHLFGLKLSSPH</sequence>
<dbReference type="STRING" id="1220578.FPE01S_03_07610"/>
<comment type="caution">
    <text evidence="2">The sequence shown here is derived from an EMBL/GenBank/DDBJ whole genome shotgun (WGS) entry which is preliminary data.</text>
</comment>
<proteinExistence type="predicted"/>
<keyword evidence="3" id="KW-1185">Reference proteome</keyword>
<gene>
    <name evidence="2" type="ORF">FPE01S_03_07610</name>
</gene>
<protein>
    <recommendedName>
        <fullName evidence="4">Aspartyl protease</fullName>
    </recommendedName>
</protein>
<dbReference type="Proteomes" id="UP000033121">
    <property type="component" value="Unassembled WGS sequence"/>
</dbReference>
<accession>A0A0E9N412</accession>
<feature type="signal peptide" evidence="1">
    <location>
        <begin position="1"/>
        <end position="21"/>
    </location>
</feature>
<keyword evidence="1" id="KW-0732">Signal</keyword>
<evidence type="ECO:0008006" key="4">
    <source>
        <dbReference type="Google" id="ProtNLM"/>
    </source>
</evidence>
<organism evidence="2 3">
    <name type="scientific">Flavihumibacter petaseus NBRC 106054</name>
    <dbReference type="NCBI Taxonomy" id="1220578"/>
    <lineage>
        <taxon>Bacteria</taxon>
        <taxon>Pseudomonadati</taxon>
        <taxon>Bacteroidota</taxon>
        <taxon>Chitinophagia</taxon>
        <taxon>Chitinophagales</taxon>
        <taxon>Chitinophagaceae</taxon>
        <taxon>Flavihumibacter</taxon>
    </lineage>
</organism>
<reference evidence="2 3" key="1">
    <citation type="submission" date="2015-04" db="EMBL/GenBank/DDBJ databases">
        <title>Whole genome shotgun sequence of Flavihumibacter petaseus NBRC 106054.</title>
        <authorList>
            <person name="Miyazawa S."/>
            <person name="Hosoyama A."/>
            <person name="Hashimoto M."/>
            <person name="Noguchi M."/>
            <person name="Tsuchikane K."/>
            <person name="Ohji S."/>
            <person name="Yamazoe A."/>
            <person name="Ichikawa N."/>
            <person name="Kimura A."/>
            <person name="Fujita N."/>
        </authorList>
    </citation>
    <scope>NUCLEOTIDE SEQUENCE [LARGE SCALE GENOMIC DNA]</scope>
    <source>
        <strain evidence="2 3">NBRC 106054</strain>
    </source>
</reference>
<dbReference type="OrthoDB" id="1098576at2"/>
<dbReference type="AlphaFoldDB" id="A0A0E9N412"/>
<name>A0A0E9N412_9BACT</name>
<evidence type="ECO:0000256" key="1">
    <source>
        <dbReference type="SAM" id="SignalP"/>
    </source>
</evidence>
<dbReference type="EMBL" id="BBWV01000003">
    <property type="protein sequence ID" value="GAO44722.1"/>
    <property type="molecule type" value="Genomic_DNA"/>
</dbReference>
<evidence type="ECO:0000313" key="3">
    <source>
        <dbReference type="Proteomes" id="UP000033121"/>
    </source>
</evidence>
<dbReference type="RefSeq" id="WP_157474094.1">
    <property type="nucleotide sequence ID" value="NZ_BBWV01000003.1"/>
</dbReference>